<accession>A0A6A6ZK64</accession>
<evidence type="ECO:0000313" key="3">
    <source>
        <dbReference type="EMBL" id="KAF2820645.1"/>
    </source>
</evidence>
<dbReference type="SUPFAM" id="SSF88723">
    <property type="entry name" value="PIN domain-like"/>
    <property type="match status" value="1"/>
</dbReference>
<dbReference type="AlphaFoldDB" id="A0A6A6ZK64"/>
<dbReference type="PANTHER" id="PTHR11081">
    <property type="entry name" value="FLAP ENDONUCLEASE FAMILY MEMBER"/>
    <property type="match status" value="1"/>
</dbReference>
<protein>
    <submittedName>
        <fullName evidence="3">PIN domain-like protein</fullName>
    </submittedName>
</protein>
<dbReference type="Pfam" id="PF00867">
    <property type="entry name" value="XPG_I"/>
    <property type="match status" value="1"/>
</dbReference>
<feature type="chain" id="PRO_5025555951" evidence="1">
    <location>
        <begin position="24"/>
        <end position="384"/>
    </location>
</feature>
<dbReference type="Proteomes" id="UP000799424">
    <property type="component" value="Unassembled WGS sequence"/>
</dbReference>
<dbReference type="InterPro" id="IPR006084">
    <property type="entry name" value="XPG/Rad2"/>
</dbReference>
<dbReference type="EMBL" id="MU006240">
    <property type="protein sequence ID" value="KAF2820645.1"/>
    <property type="molecule type" value="Genomic_DNA"/>
</dbReference>
<evidence type="ECO:0000256" key="1">
    <source>
        <dbReference type="SAM" id="SignalP"/>
    </source>
</evidence>
<dbReference type="SUPFAM" id="SSF47807">
    <property type="entry name" value="5' to 3' exonuclease, C-terminal subdomain"/>
    <property type="match status" value="1"/>
</dbReference>
<feature type="signal peptide" evidence="1">
    <location>
        <begin position="1"/>
        <end position="23"/>
    </location>
</feature>
<dbReference type="InterPro" id="IPR029060">
    <property type="entry name" value="PIN-like_dom_sf"/>
</dbReference>
<sequence>MTSVYRICNLLTLNIELVFVLDGEDIPPKRRHTQPGRIVSRKKRELLKELLTNLDIPFIDAPGKVEAQCCHLQALGIVDAVWPQDSDRLMFGCQLRLRDYRIPKDTGYSNQNKGQTKKAAKEVCVLYASVLQEKHRLRREGCVLLEMLAGGNYSKGPMGCGAETALKAAKAGIGINLSKAQSAADCDRWRQKVLLPYFKRQKVQIAVPSTFPYFKILQWCNTLRIFADAVLLENPKLQLHYVRKVRETALLRMMIERFNLWGHGYMDWIIPTMLTRSLAEKNPFPPCDAPFQIKLVGRQVKKSDDRLFLLERNITFSPFELIRPLGPVFFDHISRNWSTDLEDVFSLDYRVERKISTYLLREVLSPGLLDPTVLKSKPSTSKRR</sequence>
<organism evidence="3 4">
    <name type="scientific">Ophiobolus disseminans</name>
    <dbReference type="NCBI Taxonomy" id="1469910"/>
    <lineage>
        <taxon>Eukaryota</taxon>
        <taxon>Fungi</taxon>
        <taxon>Dikarya</taxon>
        <taxon>Ascomycota</taxon>
        <taxon>Pezizomycotina</taxon>
        <taxon>Dothideomycetes</taxon>
        <taxon>Pleosporomycetidae</taxon>
        <taxon>Pleosporales</taxon>
        <taxon>Pleosporineae</taxon>
        <taxon>Phaeosphaeriaceae</taxon>
        <taxon>Ophiobolus</taxon>
    </lineage>
</organism>
<evidence type="ECO:0000259" key="2">
    <source>
        <dbReference type="SMART" id="SM00484"/>
    </source>
</evidence>
<keyword evidence="1" id="KW-0732">Signal</keyword>
<dbReference type="PANTHER" id="PTHR11081:SF62">
    <property type="entry name" value="XPG-I DOMAIN-CONTAINING PROTEIN"/>
    <property type="match status" value="1"/>
</dbReference>
<dbReference type="GO" id="GO:0017108">
    <property type="term" value="F:5'-flap endonuclease activity"/>
    <property type="evidence" value="ECO:0007669"/>
    <property type="project" value="TreeGrafter"/>
</dbReference>
<feature type="domain" description="XPG-I" evidence="2">
    <location>
        <begin position="52"/>
        <end position="125"/>
    </location>
</feature>
<reference evidence="3" key="1">
    <citation type="journal article" date="2020" name="Stud. Mycol.">
        <title>101 Dothideomycetes genomes: a test case for predicting lifestyles and emergence of pathogens.</title>
        <authorList>
            <person name="Haridas S."/>
            <person name="Albert R."/>
            <person name="Binder M."/>
            <person name="Bloem J."/>
            <person name="Labutti K."/>
            <person name="Salamov A."/>
            <person name="Andreopoulos B."/>
            <person name="Baker S."/>
            <person name="Barry K."/>
            <person name="Bills G."/>
            <person name="Bluhm B."/>
            <person name="Cannon C."/>
            <person name="Castanera R."/>
            <person name="Culley D."/>
            <person name="Daum C."/>
            <person name="Ezra D."/>
            <person name="Gonzalez J."/>
            <person name="Henrissat B."/>
            <person name="Kuo A."/>
            <person name="Liang C."/>
            <person name="Lipzen A."/>
            <person name="Lutzoni F."/>
            <person name="Magnuson J."/>
            <person name="Mondo S."/>
            <person name="Nolan M."/>
            <person name="Ohm R."/>
            <person name="Pangilinan J."/>
            <person name="Park H.-J."/>
            <person name="Ramirez L."/>
            <person name="Alfaro M."/>
            <person name="Sun H."/>
            <person name="Tritt A."/>
            <person name="Yoshinaga Y."/>
            <person name="Zwiers L.-H."/>
            <person name="Turgeon B."/>
            <person name="Goodwin S."/>
            <person name="Spatafora J."/>
            <person name="Crous P."/>
            <person name="Grigoriev I."/>
        </authorList>
    </citation>
    <scope>NUCLEOTIDE SEQUENCE</scope>
    <source>
        <strain evidence="3">CBS 113818</strain>
    </source>
</reference>
<dbReference type="OrthoDB" id="2959108at2759"/>
<name>A0A6A6ZK64_9PLEO</name>
<keyword evidence="4" id="KW-1185">Reference proteome</keyword>
<evidence type="ECO:0000313" key="4">
    <source>
        <dbReference type="Proteomes" id="UP000799424"/>
    </source>
</evidence>
<dbReference type="SMART" id="SM00484">
    <property type="entry name" value="XPGI"/>
    <property type="match status" value="1"/>
</dbReference>
<dbReference type="InterPro" id="IPR006086">
    <property type="entry name" value="XPG-I_dom"/>
</dbReference>
<dbReference type="GO" id="GO:0006281">
    <property type="term" value="P:DNA repair"/>
    <property type="evidence" value="ECO:0007669"/>
    <property type="project" value="UniProtKB-ARBA"/>
</dbReference>
<dbReference type="PRINTS" id="PR00853">
    <property type="entry name" value="XPGRADSUPER"/>
</dbReference>
<dbReference type="Gene3D" id="3.40.50.1010">
    <property type="entry name" value="5'-nuclease"/>
    <property type="match status" value="1"/>
</dbReference>
<dbReference type="InterPro" id="IPR036279">
    <property type="entry name" value="5-3_exonuclease_C_sf"/>
</dbReference>
<proteinExistence type="predicted"/>
<gene>
    <name evidence="3" type="ORF">CC86DRAFT_304399</name>
</gene>